<comment type="caution">
    <text evidence="1">The sequence shown here is derived from an EMBL/GenBank/DDBJ whole genome shotgun (WGS) entry which is preliminary data.</text>
</comment>
<evidence type="ECO:0000313" key="2">
    <source>
        <dbReference type="Proteomes" id="UP001254608"/>
    </source>
</evidence>
<reference evidence="1 2" key="1">
    <citation type="submission" date="2023-09" db="EMBL/GenBank/DDBJ databases">
        <authorList>
            <person name="Rey-Velasco X."/>
        </authorList>
    </citation>
    <scope>NUCLEOTIDE SEQUENCE [LARGE SCALE GENOMIC DNA]</scope>
    <source>
        <strain evidence="1 2">W345</strain>
    </source>
</reference>
<evidence type="ECO:0000313" key="1">
    <source>
        <dbReference type="EMBL" id="MDT0498478.1"/>
    </source>
</evidence>
<protein>
    <submittedName>
        <fullName evidence="1">DUF1415 domain-containing protein</fullName>
    </submittedName>
</protein>
<proteinExistence type="predicted"/>
<dbReference type="RefSeq" id="WP_311365891.1">
    <property type="nucleotide sequence ID" value="NZ_JAVRIC010000022.1"/>
</dbReference>
<keyword evidence="2" id="KW-1185">Reference proteome</keyword>
<gene>
    <name evidence="1" type="ORF">RM530_14090</name>
</gene>
<organism evidence="1 2">
    <name type="scientific">Banduia mediterranea</name>
    <dbReference type="NCBI Taxonomy" id="3075609"/>
    <lineage>
        <taxon>Bacteria</taxon>
        <taxon>Pseudomonadati</taxon>
        <taxon>Pseudomonadota</taxon>
        <taxon>Gammaproteobacteria</taxon>
        <taxon>Nevskiales</taxon>
        <taxon>Algiphilaceae</taxon>
        <taxon>Banduia</taxon>
    </lineage>
</organism>
<dbReference type="Pfam" id="PF07209">
    <property type="entry name" value="DUF1415"/>
    <property type="match status" value="1"/>
</dbReference>
<dbReference type="InterPro" id="IPR009858">
    <property type="entry name" value="DUF1415"/>
</dbReference>
<dbReference type="Proteomes" id="UP001254608">
    <property type="component" value="Unassembled WGS sequence"/>
</dbReference>
<name>A0ABU2WLP8_9GAMM</name>
<accession>A0ABU2WLP8</accession>
<dbReference type="EMBL" id="JAVRIC010000022">
    <property type="protein sequence ID" value="MDT0498478.1"/>
    <property type="molecule type" value="Genomic_DNA"/>
</dbReference>
<sequence>MNSQSLADETRIIAQTRQWLERAVIGLNLCPFAKAPYACGQLRIQVSAARNTDDLLDALQAELLLLRDTPSDEVETTLLVHPGVLADFLDYNDFLDAADAELVANGLEGEIQIASFHPEYCFADSEPEDVSNFTNRSPYPMLHLLREPSVERAVGSLDDPDAVYLRNIEVLRGLGDTGWRALWDEG</sequence>